<organism evidence="3 4">
    <name type="scientific">Genlisea aurea</name>
    <dbReference type="NCBI Taxonomy" id="192259"/>
    <lineage>
        <taxon>Eukaryota</taxon>
        <taxon>Viridiplantae</taxon>
        <taxon>Streptophyta</taxon>
        <taxon>Embryophyta</taxon>
        <taxon>Tracheophyta</taxon>
        <taxon>Spermatophyta</taxon>
        <taxon>Magnoliopsida</taxon>
        <taxon>eudicotyledons</taxon>
        <taxon>Gunneridae</taxon>
        <taxon>Pentapetalae</taxon>
        <taxon>asterids</taxon>
        <taxon>lamiids</taxon>
        <taxon>Lamiales</taxon>
        <taxon>Lentibulariaceae</taxon>
        <taxon>Genlisea</taxon>
    </lineage>
</organism>
<reference evidence="3 4" key="1">
    <citation type="journal article" date="2013" name="BMC Genomics">
        <title>The miniature genome of a carnivorous plant Genlisea aurea contains a low number of genes and short non-coding sequences.</title>
        <authorList>
            <person name="Leushkin E.V."/>
            <person name="Sutormin R.A."/>
            <person name="Nabieva E.R."/>
            <person name="Penin A.A."/>
            <person name="Kondrashov A.S."/>
            <person name="Logacheva M.D."/>
        </authorList>
    </citation>
    <scope>NUCLEOTIDE SEQUENCE [LARGE SCALE GENOMIC DNA]</scope>
</reference>
<dbReference type="AlphaFoldDB" id="S8E2H5"/>
<dbReference type="GO" id="GO:0016192">
    <property type="term" value="P:vesicle-mediated transport"/>
    <property type="evidence" value="ECO:0007669"/>
    <property type="project" value="InterPro"/>
</dbReference>
<dbReference type="Gene3D" id="1.20.58.70">
    <property type="match status" value="1"/>
</dbReference>
<dbReference type="SUPFAM" id="SSF47661">
    <property type="entry name" value="t-snare proteins"/>
    <property type="match status" value="1"/>
</dbReference>
<protein>
    <recommendedName>
        <fullName evidence="5">Syntaxin N-terminal domain-containing protein</fullName>
    </recommendedName>
</protein>
<gene>
    <name evidence="3" type="ORF">M569_08316</name>
</gene>
<feature type="compositionally biased region" description="Low complexity" evidence="2">
    <location>
        <begin position="21"/>
        <end position="31"/>
    </location>
</feature>
<accession>S8E2H5</accession>
<name>S8E2H5_9LAMI</name>
<sequence>MATRNRTILFRKYRDALKSVRVPAGSSPSSSRGGGPVIELSTTSFLNPNRSYAPLSTEDPGISSVGTVAIGLPPAWVDVSEEISANVQRVKVKMAELAKAHAKALMPSFGDGKEDQRQIESLTHEITELLKKSERRLQKLSAAGPSEDLNIRKNVQ</sequence>
<evidence type="ECO:0000313" key="4">
    <source>
        <dbReference type="Proteomes" id="UP000015453"/>
    </source>
</evidence>
<feature type="region of interest" description="Disordered" evidence="2">
    <location>
        <begin position="21"/>
        <end position="40"/>
    </location>
</feature>
<dbReference type="OrthoDB" id="10251371at2759"/>
<keyword evidence="4" id="KW-1185">Reference proteome</keyword>
<proteinExistence type="predicted"/>
<dbReference type="GO" id="GO:0016020">
    <property type="term" value="C:membrane"/>
    <property type="evidence" value="ECO:0007669"/>
    <property type="project" value="InterPro"/>
</dbReference>
<feature type="non-terminal residue" evidence="3">
    <location>
        <position position="156"/>
    </location>
</feature>
<dbReference type="EMBL" id="AUSU01003671">
    <property type="protein sequence ID" value="EPS66462.1"/>
    <property type="molecule type" value="Genomic_DNA"/>
</dbReference>
<dbReference type="InterPro" id="IPR010989">
    <property type="entry name" value="SNARE"/>
</dbReference>
<keyword evidence="1" id="KW-0653">Protein transport</keyword>
<dbReference type="GO" id="GO:0015031">
    <property type="term" value="P:protein transport"/>
    <property type="evidence" value="ECO:0007669"/>
    <property type="project" value="UniProtKB-KW"/>
</dbReference>
<evidence type="ECO:0000256" key="2">
    <source>
        <dbReference type="SAM" id="MobiDB-lite"/>
    </source>
</evidence>
<dbReference type="Proteomes" id="UP000015453">
    <property type="component" value="Unassembled WGS sequence"/>
</dbReference>
<keyword evidence="1" id="KW-0813">Transport</keyword>
<evidence type="ECO:0000313" key="3">
    <source>
        <dbReference type="EMBL" id="EPS66462.1"/>
    </source>
</evidence>
<evidence type="ECO:0008006" key="5">
    <source>
        <dbReference type="Google" id="ProtNLM"/>
    </source>
</evidence>
<comment type="caution">
    <text evidence="3">The sequence shown here is derived from an EMBL/GenBank/DDBJ whole genome shotgun (WGS) entry which is preliminary data.</text>
</comment>
<evidence type="ECO:0000256" key="1">
    <source>
        <dbReference type="ARBA" id="ARBA00022927"/>
    </source>
</evidence>